<gene>
    <name evidence="2" type="ORF">LPJ64_003507</name>
</gene>
<dbReference type="PANTHER" id="PTHR24260">
    <property type="match status" value="1"/>
</dbReference>
<evidence type="ECO:0000313" key="2">
    <source>
        <dbReference type="EMBL" id="KAJ1644848.1"/>
    </source>
</evidence>
<name>A0A9W7XHR8_9FUNG</name>
<dbReference type="InterPro" id="IPR009003">
    <property type="entry name" value="Peptidase_S1_PA"/>
</dbReference>
<dbReference type="InterPro" id="IPR051333">
    <property type="entry name" value="CLIP_Serine_Protease"/>
</dbReference>
<dbReference type="Proteomes" id="UP001145021">
    <property type="component" value="Unassembled WGS sequence"/>
</dbReference>
<keyword evidence="3" id="KW-1185">Reference proteome</keyword>
<organism evidence="2 3">
    <name type="scientific">Coemansia asiatica</name>
    <dbReference type="NCBI Taxonomy" id="1052880"/>
    <lineage>
        <taxon>Eukaryota</taxon>
        <taxon>Fungi</taxon>
        <taxon>Fungi incertae sedis</taxon>
        <taxon>Zoopagomycota</taxon>
        <taxon>Kickxellomycotina</taxon>
        <taxon>Kickxellomycetes</taxon>
        <taxon>Kickxellales</taxon>
        <taxon>Kickxellaceae</taxon>
        <taxon>Coemansia</taxon>
    </lineage>
</organism>
<feature type="domain" description="Peptidase S1" evidence="1">
    <location>
        <begin position="14"/>
        <end position="256"/>
    </location>
</feature>
<comment type="caution">
    <text evidence="2">The sequence shown here is derived from an EMBL/GenBank/DDBJ whole genome shotgun (WGS) entry which is preliminary data.</text>
</comment>
<accession>A0A9W7XHR8</accession>
<dbReference type="SUPFAM" id="SSF50494">
    <property type="entry name" value="Trypsin-like serine proteases"/>
    <property type="match status" value="1"/>
</dbReference>
<proteinExistence type="predicted"/>
<dbReference type="AlphaFoldDB" id="A0A9W7XHR8"/>
<dbReference type="PANTHER" id="PTHR24260:SF132">
    <property type="entry name" value="PEPTIDASE S1 DOMAIN-CONTAINING PROTEIN"/>
    <property type="match status" value="1"/>
</dbReference>
<dbReference type="InterPro" id="IPR001254">
    <property type="entry name" value="Trypsin_dom"/>
</dbReference>
<dbReference type="PROSITE" id="PS50240">
    <property type="entry name" value="TRYPSIN_DOM"/>
    <property type="match status" value="1"/>
</dbReference>
<dbReference type="PRINTS" id="PR00722">
    <property type="entry name" value="CHYMOTRYPSIN"/>
</dbReference>
<evidence type="ECO:0000259" key="1">
    <source>
        <dbReference type="PROSITE" id="PS50240"/>
    </source>
</evidence>
<sequence>MLIAGTNPEFPIRVYGGQPVAYSENLSFVANVISLDPVHRGKKCSGALITNNTVLTTANCLISNSQSWYNPHLISVSFNGGSNKFMVRNTITASGYHLGMFSDNIGLITLASSVAPEIARPIGVYSGPLDESLDVYSLGYGRVNDTVAGTSPKHAQIVQMQLMPNSQCLGYAEYDRNTQVCANGKDRGGLCGGDEGSPLVTEIGNADAGYALVGIASFRTHRPDSQDEGCGRRNGDGLVYYEKGAPWAAWISRMTGVSAESLLVAGGQSGMLDESMHVSAQSGAVHGSNSSINTLDQDTAESKESSASSHNTVWWSFVFCVFTISIFGLV</sequence>
<dbReference type="GO" id="GO:0006508">
    <property type="term" value="P:proteolysis"/>
    <property type="evidence" value="ECO:0007669"/>
    <property type="project" value="InterPro"/>
</dbReference>
<dbReference type="Pfam" id="PF00089">
    <property type="entry name" value="Trypsin"/>
    <property type="match status" value="1"/>
</dbReference>
<dbReference type="InterPro" id="IPR043504">
    <property type="entry name" value="Peptidase_S1_PA_chymotrypsin"/>
</dbReference>
<dbReference type="Gene3D" id="2.40.10.10">
    <property type="entry name" value="Trypsin-like serine proteases"/>
    <property type="match status" value="1"/>
</dbReference>
<evidence type="ECO:0000313" key="3">
    <source>
        <dbReference type="Proteomes" id="UP001145021"/>
    </source>
</evidence>
<reference evidence="2" key="1">
    <citation type="submission" date="2022-07" db="EMBL/GenBank/DDBJ databases">
        <title>Phylogenomic reconstructions and comparative analyses of Kickxellomycotina fungi.</title>
        <authorList>
            <person name="Reynolds N.K."/>
            <person name="Stajich J.E."/>
            <person name="Barry K."/>
            <person name="Grigoriev I.V."/>
            <person name="Crous P."/>
            <person name="Smith M.E."/>
        </authorList>
    </citation>
    <scope>NUCLEOTIDE SEQUENCE</scope>
    <source>
        <strain evidence="2">NBRC 105413</strain>
    </source>
</reference>
<dbReference type="InterPro" id="IPR001314">
    <property type="entry name" value="Peptidase_S1A"/>
</dbReference>
<dbReference type="GO" id="GO:0004252">
    <property type="term" value="F:serine-type endopeptidase activity"/>
    <property type="evidence" value="ECO:0007669"/>
    <property type="project" value="InterPro"/>
</dbReference>
<dbReference type="SMART" id="SM00020">
    <property type="entry name" value="Tryp_SPc"/>
    <property type="match status" value="1"/>
</dbReference>
<protein>
    <recommendedName>
        <fullName evidence="1">Peptidase S1 domain-containing protein</fullName>
    </recommendedName>
</protein>
<dbReference type="EMBL" id="JANBOH010000138">
    <property type="protein sequence ID" value="KAJ1644848.1"/>
    <property type="molecule type" value="Genomic_DNA"/>
</dbReference>